<evidence type="ECO:0000256" key="2">
    <source>
        <dbReference type="ARBA" id="ARBA00007577"/>
    </source>
</evidence>
<dbReference type="SUPFAM" id="SSF90123">
    <property type="entry name" value="ABC transporter transmembrane region"/>
    <property type="match status" value="2"/>
</dbReference>
<dbReference type="PROSITE" id="PS00211">
    <property type="entry name" value="ABC_TRANSPORTER_1"/>
    <property type="match status" value="1"/>
</dbReference>
<keyword evidence="5" id="KW-0067">ATP-binding</keyword>
<organism evidence="12 13">
    <name type="scientific">Scleroderma citrinum Foug A</name>
    <dbReference type="NCBI Taxonomy" id="1036808"/>
    <lineage>
        <taxon>Eukaryota</taxon>
        <taxon>Fungi</taxon>
        <taxon>Dikarya</taxon>
        <taxon>Basidiomycota</taxon>
        <taxon>Agaricomycotina</taxon>
        <taxon>Agaricomycetes</taxon>
        <taxon>Agaricomycetidae</taxon>
        <taxon>Boletales</taxon>
        <taxon>Sclerodermatineae</taxon>
        <taxon>Sclerodermataceae</taxon>
        <taxon>Scleroderma</taxon>
    </lineage>
</organism>
<evidence type="ECO:0000313" key="13">
    <source>
        <dbReference type="Proteomes" id="UP000053989"/>
    </source>
</evidence>
<dbReference type="PROSITE" id="PS50893">
    <property type="entry name" value="ABC_TRANSPORTER_2"/>
    <property type="match status" value="1"/>
</dbReference>
<dbReference type="GO" id="GO:0015421">
    <property type="term" value="F:ABC-type oligopeptide transporter activity"/>
    <property type="evidence" value="ECO:0007669"/>
    <property type="project" value="TreeGrafter"/>
</dbReference>
<feature type="domain" description="ABC transmembrane type-1" evidence="11">
    <location>
        <begin position="762"/>
        <end position="1052"/>
    </location>
</feature>
<dbReference type="InterPro" id="IPR003439">
    <property type="entry name" value="ABC_transporter-like_ATP-bd"/>
</dbReference>
<dbReference type="InterPro" id="IPR011527">
    <property type="entry name" value="ABC1_TM_dom"/>
</dbReference>
<dbReference type="AlphaFoldDB" id="A0A0C3D3L0"/>
<evidence type="ECO:0000256" key="4">
    <source>
        <dbReference type="ARBA" id="ARBA00022741"/>
    </source>
</evidence>
<reference evidence="12 13" key="1">
    <citation type="submission" date="2014-04" db="EMBL/GenBank/DDBJ databases">
        <authorList>
            <consortium name="DOE Joint Genome Institute"/>
            <person name="Kuo A."/>
            <person name="Kohler A."/>
            <person name="Nagy L.G."/>
            <person name="Floudas D."/>
            <person name="Copeland A."/>
            <person name="Barry K.W."/>
            <person name="Cichocki N."/>
            <person name="Veneault-Fourrey C."/>
            <person name="LaButti K."/>
            <person name="Lindquist E.A."/>
            <person name="Lipzen A."/>
            <person name="Lundell T."/>
            <person name="Morin E."/>
            <person name="Murat C."/>
            <person name="Sun H."/>
            <person name="Tunlid A."/>
            <person name="Henrissat B."/>
            <person name="Grigoriev I.V."/>
            <person name="Hibbett D.S."/>
            <person name="Martin F."/>
            <person name="Nordberg H.P."/>
            <person name="Cantor M.N."/>
            <person name="Hua S.X."/>
        </authorList>
    </citation>
    <scope>NUCLEOTIDE SEQUENCE [LARGE SCALE GENOMIC DNA]</scope>
    <source>
        <strain evidence="12 13">Foug A</strain>
    </source>
</reference>
<feature type="region of interest" description="Disordered" evidence="8">
    <location>
        <begin position="699"/>
        <end position="733"/>
    </location>
</feature>
<dbReference type="CDD" id="cd03249">
    <property type="entry name" value="ABC_MTABC3_MDL1_MDL2"/>
    <property type="match status" value="1"/>
</dbReference>
<dbReference type="InterPro" id="IPR017871">
    <property type="entry name" value="ABC_transporter-like_CS"/>
</dbReference>
<feature type="compositionally biased region" description="Polar residues" evidence="8">
    <location>
        <begin position="13"/>
        <end position="24"/>
    </location>
</feature>
<feature type="compositionally biased region" description="Basic and acidic residues" evidence="8">
    <location>
        <begin position="35"/>
        <end position="45"/>
    </location>
</feature>
<evidence type="ECO:0000256" key="3">
    <source>
        <dbReference type="ARBA" id="ARBA00022692"/>
    </source>
</evidence>
<dbReference type="PANTHER" id="PTHR43394:SF27">
    <property type="entry name" value="ATP-DEPENDENT TRANSLOCASE ABCB1-LIKE"/>
    <property type="match status" value="1"/>
</dbReference>
<feature type="domain" description="ABC transmembrane type-1" evidence="11">
    <location>
        <begin position="79"/>
        <end position="392"/>
    </location>
</feature>
<dbReference type="Gene3D" id="3.40.50.300">
    <property type="entry name" value="P-loop containing nucleotide triphosphate hydrolases"/>
    <property type="match status" value="2"/>
</dbReference>
<dbReference type="GO" id="GO:0005743">
    <property type="term" value="C:mitochondrial inner membrane"/>
    <property type="evidence" value="ECO:0007669"/>
    <property type="project" value="TreeGrafter"/>
</dbReference>
<evidence type="ECO:0000256" key="7">
    <source>
        <dbReference type="ARBA" id="ARBA00023136"/>
    </source>
</evidence>
<protein>
    <recommendedName>
        <fullName evidence="14">ABC transporter</fullName>
    </recommendedName>
</protein>
<gene>
    <name evidence="12" type="ORF">SCLCIDRAFT_34086</name>
</gene>
<proteinExistence type="inferred from homology"/>
<dbReference type="CDD" id="cd18577">
    <property type="entry name" value="ABC_6TM_Pgp_ABCB1_D1_like"/>
    <property type="match status" value="1"/>
</dbReference>
<keyword evidence="13" id="KW-1185">Reference proteome</keyword>
<evidence type="ECO:0000259" key="11">
    <source>
        <dbReference type="PROSITE" id="PS50929"/>
    </source>
</evidence>
<feature type="transmembrane region" description="Helical" evidence="9">
    <location>
        <begin position="250"/>
        <end position="271"/>
    </location>
</feature>
<keyword evidence="7 9" id="KW-0472">Membrane</keyword>
<feature type="transmembrane region" description="Helical" evidence="9">
    <location>
        <begin position="988"/>
        <end position="1012"/>
    </location>
</feature>
<dbReference type="GO" id="GO:0090374">
    <property type="term" value="P:oligopeptide export from mitochondrion"/>
    <property type="evidence" value="ECO:0007669"/>
    <property type="project" value="TreeGrafter"/>
</dbReference>
<dbReference type="GO" id="GO:0005524">
    <property type="term" value="F:ATP binding"/>
    <property type="evidence" value="ECO:0007669"/>
    <property type="project" value="UniProtKB-KW"/>
</dbReference>
<comment type="subcellular location">
    <subcellularLocation>
        <location evidence="1">Membrane</location>
        <topology evidence="1">Multi-pass membrane protein</topology>
    </subcellularLocation>
</comment>
<evidence type="ECO:0000313" key="12">
    <source>
        <dbReference type="EMBL" id="KIM50676.1"/>
    </source>
</evidence>
<dbReference type="InterPro" id="IPR039421">
    <property type="entry name" value="Type_1_exporter"/>
</dbReference>
<feature type="transmembrane region" description="Helical" evidence="9">
    <location>
        <begin position="225"/>
        <end position="244"/>
    </location>
</feature>
<feature type="domain" description="ABC transporter" evidence="10">
    <location>
        <begin position="427"/>
        <end position="672"/>
    </location>
</feature>
<dbReference type="InParanoid" id="A0A0C3D3L0"/>
<dbReference type="InterPro" id="IPR036640">
    <property type="entry name" value="ABC1_TM_sf"/>
</dbReference>
<evidence type="ECO:0000256" key="9">
    <source>
        <dbReference type="SAM" id="Phobius"/>
    </source>
</evidence>
<dbReference type="GO" id="GO:0016887">
    <property type="term" value="F:ATP hydrolysis activity"/>
    <property type="evidence" value="ECO:0007669"/>
    <property type="project" value="InterPro"/>
</dbReference>
<keyword evidence="3 9" id="KW-0812">Transmembrane</keyword>
<evidence type="ECO:0000256" key="8">
    <source>
        <dbReference type="SAM" id="MobiDB-lite"/>
    </source>
</evidence>
<dbReference type="PROSITE" id="PS50929">
    <property type="entry name" value="ABC_TM1F"/>
    <property type="match status" value="2"/>
</dbReference>
<feature type="compositionally biased region" description="Basic and acidic residues" evidence="8">
    <location>
        <begin position="701"/>
        <end position="719"/>
    </location>
</feature>
<evidence type="ECO:0000256" key="6">
    <source>
        <dbReference type="ARBA" id="ARBA00022989"/>
    </source>
</evidence>
<dbReference type="EMBL" id="KN822353">
    <property type="protein sequence ID" value="KIM50676.1"/>
    <property type="molecule type" value="Genomic_DNA"/>
</dbReference>
<dbReference type="SUPFAM" id="SSF52540">
    <property type="entry name" value="P-loop containing nucleoside triphosphate hydrolases"/>
    <property type="match status" value="2"/>
</dbReference>
<feature type="transmembrane region" description="Helical" evidence="9">
    <location>
        <begin position="883"/>
        <end position="904"/>
    </location>
</feature>
<sequence length="1239" mass="134377">MAEKDTPVLGEKVTSTESGASSVKPSLHGFTGVFHNDEKPPEKPNDAQVDAVPAVDSVRPVGFTELFRYSTPFELSLDALGILCAIGGGAGQPLMTLIFSRLIQDFVTFNTVGLLYDNAQQSGNATAISIAQQNLDTAIDQFRTNVVLDVSYLTYIGLAMFACTYVYMCAWVYTGEVNAKRIREKYLQAILRQDIAYFDKVGAGEVATRIETDTHLVQQGISEKVAIVISSISSFFTGFAIAYARCWQLALAMSSVIPCLVITGAIMSKLVSKYTKQSLQQVAESGTLAEEVISTVRTVQAFGSQMVLGALFDKKMNTIRLVDAKVAIANGCSFAFIYFLNYAAYALAFNFGTTLINEGHADAGRVVNAFIAVLFGSFSLTMLGPELLAITHGRGAAAKLFATIERVPDIDSASPEGLKPENVFGRITLEDVQFSYPARPDIPILKGVGLTFEAGKTAALVGASGSGKSTIVALVERFYDPLSGSVKLDGVLLPELNLKWLRSQIGLVSQEPVLFSTTIKENVAHGLIGSPYEHVSDEEKFRLIKEACIKSNADGFIAKLPQGYDTMVGERGFLLSGGQKQRVAIARAIVSDPRILLLDEATSALDTQSEGIVQDALDKASAGRTTISIAHRLSTIKNVDQIFVMGEGIVLEQGTHHELLGNEGPYARLVQAQQLREGAETRTAETLGDNRHDNIAAVSSSDKENADAKEIPLRRRDTRNSLTSNLASEKSAGRKRNESGYSLFYLFRRIGGLARPWYNMYAISVVGSIVSGMIYPVFSIIYGKALASFSEPDPAVRRHDGNMNALWQVSFFIIAIVAAISTLIPTYYFTIASAELTASLRILSFRTVLRQDIQFFDKEENNTGALTAEVNDNPQKVNGMAGVTIGAIIRAVSTLIGGAVIALAYAWKPALIGIACIPLLISAGYIRLRIVVLKDQQNMSTHADSARLACEAVGAIRTVSSLTREADCLRLYSSSLDGPLRRSNRISLWANLIFAFSQSASFWVIALIFWYGCTLVSRFEISSAALFVALTATTFAVIQAGLAFQSVPDMSTARGASASIIKLFDIVPEIEVDSTDMKTFAQKSPQGQICLKDVHFRYPTRPTVRVLRGLNLTIEPGTYVALVGASGCGKSTVIQLIERFYDPLIGQVLLDGEPINEYNVQEYRKQIALVSQEPTLYSGTIRFNILLGATKPISEVTQEEIEAACRDANILEFIRSLPDGFETQVGGKGSQLSGGQKRE</sequence>
<feature type="transmembrane region" description="Helical" evidence="9">
    <location>
        <begin position="1024"/>
        <end position="1044"/>
    </location>
</feature>
<dbReference type="OrthoDB" id="6500128at2759"/>
<dbReference type="PANTHER" id="PTHR43394">
    <property type="entry name" value="ATP-DEPENDENT PERMEASE MDL1, MITOCHONDRIAL"/>
    <property type="match status" value="1"/>
</dbReference>
<dbReference type="Pfam" id="PF00005">
    <property type="entry name" value="ABC_tran"/>
    <property type="match status" value="2"/>
</dbReference>
<accession>A0A0C3D3L0</accession>
<dbReference type="CDD" id="cd18578">
    <property type="entry name" value="ABC_6TM_Pgp_ABCB1_D2_like"/>
    <property type="match status" value="1"/>
</dbReference>
<dbReference type="STRING" id="1036808.A0A0C3D3L0"/>
<evidence type="ECO:0000259" key="10">
    <source>
        <dbReference type="PROSITE" id="PS50893"/>
    </source>
</evidence>
<dbReference type="FunCoup" id="A0A0C3D3L0">
    <property type="interactions" value="13"/>
</dbReference>
<dbReference type="Gene3D" id="1.20.1560.10">
    <property type="entry name" value="ABC transporter type 1, transmembrane domain"/>
    <property type="match status" value="2"/>
</dbReference>
<dbReference type="InterPro" id="IPR027417">
    <property type="entry name" value="P-loop_NTPase"/>
</dbReference>
<feature type="region of interest" description="Disordered" evidence="8">
    <location>
        <begin position="1"/>
        <end position="48"/>
    </location>
</feature>
<dbReference type="Pfam" id="PF00664">
    <property type="entry name" value="ABC_membrane"/>
    <property type="match status" value="2"/>
</dbReference>
<dbReference type="HOGENOM" id="CLU_000604_17_8_1"/>
<evidence type="ECO:0008006" key="14">
    <source>
        <dbReference type="Google" id="ProtNLM"/>
    </source>
</evidence>
<feature type="transmembrane region" description="Helical" evidence="9">
    <location>
        <begin position="326"/>
        <end position="349"/>
    </location>
</feature>
<reference evidence="13" key="2">
    <citation type="submission" date="2015-01" db="EMBL/GenBank/DDBJ databases">
        <title>Evolutionary Origins and Diversification of the Mycorrhizal Mutualists.</title>
        <authorList>
            <consortium name="DOE Joint Genome Institute"/>
            <consortium name="Mycorrhizal Genomics Consortium"/>
            <person name="Kohler A."/>
            <person name="Kuo A."/>
            <person name="Nagy L.G."/>
            <person name="Floudas D."/>
            <person name="Copeland A."/>
            <person name="Barry K.W."/>
            <person name="Cichocki N."/>
            <person name="Veneault-Fourrey C."/>
            <person name="LaButti K."/>
            <person name="Lindquist E.A."/>
            <person name="Lipzen A."/>
            <person name="Lundell T."/>
            <person name="Morin E."/>
            <person name="Murat C."/>
            <person name="Riley R."/>
            <person name="Ohm R."/>
            <person name="Sun H."/>
            <person name="Tunlid A."/>
            <person name="Henrissat B."/>
            <person name="Grigoriev I.V."/>
            <person name="Hibbett D.S."/>
            <person name="Martin F."/>
        </authorList>
    </citation>
    <scope>NUCLEOTIDE SEQUENCE [LARGE SCALE GENOMIC DNA]</scope>
    <source>
        <strain evidence="13">Foug A</strain>
    </source>
</reference>
<dbReference type="FunFam" id="3.40.50.300:FF:000251">
    <property type="entry name" value="ABC transporter B family member 19"/>
    <property type="match status" value="1"/>
</dbReference>
<feature type="transmembrane region" description="Helical" evidence="9">
    <location>
        <begin position="152"/>
        <end position="173"/>
    </location>
</feature>
<dbReference type="Proteomes" id="UP000053989">
    <property type="component" value="Unassembled WGS sequence"/>
</dbReference>
<keyword evidence="4" id="KW-0547">Nucleotide-binding</keyword>
<keyword evidence="6 9" id="KW-1133">Transmembrane helix</keyword>
<feature type="transmembrane region" description="Helical" evidence="9">
    <location>
        <begin position="369"/>
        <end position="390"/>
    </location>
</feature>
<comment type="similarity">
    <text evidence="2">Belongs to the ABC transporter superfamily. ABCB family. Multidrug resistance exporter (TC 3.A.1.201) subfamily.</text>
</comment>
<dbReference type="InterPro" id="IPR003593">
    <property type="entry name" value="AAA+_ATPase"/>
</dbReference>
<dbReference type="SMART" id="SM00382">
    <property type="entry name" value="AAA"/>
    <property type="match status" value="2"/>
</dbReference>
<name>A0A0C3D3L0_9AGAM</name>
<dbReference type="FunFam" id="1.20.1560.10:FF:000102">
    <property type="entry name" value="ABC multidrug transporter Mdr1"/>
    <property type="match status" value="1"/>
</dbReference>
<feature type="transmembrane region" description="Helical" evidence="9">
    <location>
        <begin position="758"/>
        <end position="785"/>
    </location>
</feature>
<evidence type="ECO:0000256" key="1">
    <source>
        <dbReference type="ARBA" id="ARBA00004141"/>
    </source>
</evidence>
<feature type="transmembrane region" description="Helical" evidence="9">
    <location>
        <begin position="805"/>
        <end position="829"/>
    </location>
</feature>
<evidence type="ECO:0000256" key="5">
    <source>
        <dbReference type="ARBA" id="ARBA00022840"/>
    </source>
</evidence>
<feature type="transmembrane region" description="Helical" evidence="9">
    <location>
        <begin position="910"/>
        <end position="928"/>
    </location>
</feature>